<dbReference type="GO" id="GO:0071949">
    <property type="term" value="F:FAD binding"/>
    <property type="evidence" value="ECO:0007669"/>
    <property type="project" value="InterPro"/>
</dbReference>
<protein>
    <submittedName>
        <fullName evidence="4">Putative halogenase</fullName>
    </submittedName>
</protein>
<comment type="similarity">
    <text evidence="2">Belongs to the flavin-dependent halogenase family. Bacterial tryptophan halogenase subfamily.</text>
</comment>
<dbReference type="InterPro" id="IPR002938">
    <property type="entry name" value="FAD-bd"/>
</dbReference>
<proteinExistence type="inferred from homology"/>
<accession>A0A1W5KQI7</accession>
<name>A0A1W5KQI7_9ACTN</name>
<evidence type="ECO:0000313" key="4">
    <source>
        <dbReference type="EMBL" id="AMX23341.1"/>
    </source>
</evidence>
<organism evidence="4">
    <name type="scientific">Actinoallomurus sp. ID145698</name>
    <dbReference type="NCBI Taxonomy" id="1820605"/>
    <lineage>
        <taxon>Bacteria</taxon>
        <taxon>Bacillati</taxon>
        <taxon>Actinomycetota</taxon>
        <taxon>Actinomycetes</taxon>
        <taxon>Streptosporangiales</taxon>
        <taxon>Thermomonosporaceae</taxon>
        <taxon>Actinoallomurus</taxon>
    </lineage>
</organism>
<keyword evidence="1" id="KW-0560">Oxidoreductase</keyword>
<dbReference type="AlphaFoldDB" id="A0A1W5KQI7"/>
<dbReference type="InterPro" id="IPR036188">
    <property type="entry name" value="FAD/NAD-bd_sf"/>
</dbReference>
<dbReference type="PANTHER" id="PTHR43747">
    <property type="entry name" value="FAD-BINDING PROTEIN"/>
    <property type="match status" value="1"/>
</dbReference>
<reference evidence="4" key="1">
    <citation type="submission" date="2015-11" db="EMBL/GenBank/DDBJ databases">
        <authorList>
            <person name="Zhang Y."/>
            <person name="Guo Z."/>
        </authorList>
    </citation>
    <scope>NUCLEOTIDE SEQUENCE</scope>
    <source>
        <strain evidence="4">ID145698</strain>
    </source>
</reference>
<evidence type="ECO:0000259" key="3">
    <source>
        <dbReference type="Pfam" id="PF01494"/>
    </source>
</evidence>
<dbReference type="EMBL" id="KT996129">
    <property type="protein sequence ID" value="AMX23341.1"/>
    <property type="molecule type" value="Genomic_DNA"/>
</dbReference>
<dbReference type="PANTHER" id="PTHR43747:SF5">
    <property type="entry name" value="FAD-BINDING DOMAIN-CONTAINING PROTEIN"/>
    <property type="match status" value="1"/>
</dbReference>
<dbReference type="Gene3D" id="3.50.50.60">
    <property type="entry name" value="FAD/NAD(P)-binding domain"/>
    <property type="match status" value="1"/>
</dbReference>
<feature type="domain" description="FAD-binding" evidence="3">
    <location>
        <begin position="11"/>
        <end position="290"/>
    </location>
</feature>
<evidence type="ECO:0000256" key="2">
    <source>
        <dbReference type="ARBA" id="ARBA00038396"/>
    </source>
</evidence>
<dbReference type="InterPro" id="IPR050816">
    <property type="entry name" value="Flavin-dep_Halogenase_NPB"/>
</dbReference>
<sequence length="555" mass="63594">MSLVPEKTHQCDVVILGSGIAGSMLGAILAKAGAKVTLVDASTHPRFAVGESMIPQFAAYLQILAVRYKVPEIAALCDVKTINEEISNTFGVKRHFGFMVHRPGEEPDPRESNQFVIPKTLTMASHLFRQDSDAYMFRVAAKYGCETRQQWRAMEVDFDDDGVTVVGQNGESFRAKYLVDASGFRSPLADKFDLREKPSRLKHHSRSLFTHMIGVTPFDEVSNHPRAERPPVPWHEGTMHHMFERGWFWIIPFDNYKLSRNPLCSVGLTFDERLYPKPDDMTPEEDWGHWLDKFPAVKRQFRNARRVREWVSTPRLQYSSKNSIGYRWCLMAHAAGFIDPLYSRGLSNTAEVINALAWRLIDALKDDDFSVSRFEYVEKLEQGLLDYHDDIVNCSFIAFSHFKLWDAVFRIWGFATTPATMRLTRALMHYRLDGDNDAHFKALEDAPYTGLPWPDSEKLNRIVDTMVETCEKYEVGELDGDAAADRLMSMIQDSDIVPHPFGWKDREQRYIFPSSRQMAHFMGWATTKAPPEIKQLGRDTLRGLATSAVRRKKLL</sequence>
<dbReference type="PRINTS" id="PR00420">
    <property type="entry name" value="RNGMNOXGNASE"/>
</dbReference>
<dbReference type="GO" id="GO:0016491">
    <property type="term" value="F:oxidoreductase activity"/>
    <property type="evidence" value="ECO:0007669"/>
    <property type="project" value="UniProtKB-KW"/>
</dbReference>
<evidence type="ECO:0000256" key="1">
    <source>
        <dbReference type="ARBA" id="ARBA00023002"/>
    </source>
</evidence>
<dbReference type="Pfam" id="PF01494">
    <property type="entry name" value="FAD_binding_3"/>
    <property type="match status" value="1"/>
</dbReference>
<dbReference type="SUPFAM" id="SSF51905">
    <property type="entry name" value="FAD/NAD(P)-binding domain"/>
    <property type="match status" value="1"/>
</dbReference>
<gene>
    <name evidence="4" type="primary">NAI698_09186</name>
</gene>